<dbReference type="CDD" id="cd01635">
    <property type="entry name" value="Glycosyltransferase_GTB-type"/>
    <property type="match status" value="1"/>
</dbReference>
<evidence type="ECO:0000256" key="5">
    <source>
        <dbReference type="ARBA" id="ARBA00022679"/>
    </source>
</evidence>
<accession>A0AA38FJQ2</accession>
<evidence type="ECO:0000256" key="10">
    <source>
        <dbReference type="ARBA" id="ARBA00048651"/>
    </source>
</evidence>
<dbReference type="EMBL" id="JAHRHJ020000008">
    <property type="protein sequence ID" value="KAH9305176.1"/>
    <property type="molecule type" value="Genomic_DNA"/>
</dbReference>
<feature type="domain" description="Glycosyl transferase family 1" evidence="11">
    <location>
        <begin position="46"/>
        <end position="181"/>
    </location>
</feature>
<keyword evidence="5" id="KW-0808">Transferase</keyword>
<evidence type="ECO:0000256" key="3">
    <source>
        <dbReference type="ARBA" id="ARBA00022640"/>
    </source>
</evidence>
<keyword evidence="2" id="KW-0150">Chloroplast</keyword>
<dbReference type="Gene3D" id="3.40.50.2000">
    <property type="entry name" value="Glycogen Phosphorylase B"/>
    <property type="match status" value="1"/>
</dbReference>
<dbReference type="InterPro" id="IPR044525">
    <property type="entry name" value="DGDG1/2"/>
</dbReference>
<evidence type="ECO:0000256" key="1">
    <source>
        <dbReference type="ARBA" id="ARBA00009481"/>
    </source>
</evidence>
<comment type="caution">
    <text evidence="12">The sequence shown here is derived from an EMBL/GenBank/DDBJ whole genome shotgun (WGS) entry which is preliminary data.</text>
</comment>
<gene>
    <name evidence="12" type="ORF">KI387_009580</name>
</gene>
<dbReference type="Pfam" id="PF00534">
    <property type="entry name" value="Glycos_transf_1"/>
    <property type="match status" value="1"/>
</dbReference>
<evidence type="ECO:0000256" key="8">
    <source>
        <dbReference type="ARBA" id="ARBA00024013"/>
    </source>
</evidence>
<feature type="non-terminal residue" evidence="12">
    <location>
        <position position="1"/>
    </location>
</feature>
<name>A0AA38FJQ2_TAXCH</name>
<dbReference type="PANTHER" id="PTHR46132:SF1">
    <property type="entry name" value="DIGALACTOSYLDIACYLGLYCEROL SYNTHASE 2, CHLOROPLASTIC"/>
    <property type="match status" value="1"/>
</dbReference>
<protein>
    <recommendedName>
        <fullName evidence="9">digalactosyldiacylglycerol synthase</fullName>
        <ecNumber evidence="9">2.4.1.241</ecNumber>
    </recommendedName>
</protein>
<comment type="similarity">
    <text evidence="1">Belongs to the glycosyltransferase group 1 family. Glycosyltransferase 4 subfamily.</text>
</comment>
<evidence type="ECO:0000313" key="13">
    <source>
        <dbReference type="Proteomes" id="UP000824469"/>
    </source>
</evidence>
<comment type="catalytic activity">
    <reaction evidence="10">
        <text>a 1,2-diacyl-3-O-(beta-D-galactosyl)-sn-glycerol + UDP-alpha-D-galactose = a 1,2-diacyl-3-O-[alpha-D-galactosyl-(1-&gt;6)-beta-D-galactosyl]-sn-glycerol + UDP + H(+)</text>
        <dbReference type="Rhea" id="RHEA:10520"/>
        <dbReference type="ChEBI" id="CHEBI:15378"/>
        <dbReference type="ChEBI" id="CHEBI:17615"/>
        <dbReference type="ChEBI" id="CHEBI:28396"/>
        <dbReference type="ChEBI" id="CHEBI:58223"/>
        <dbReference type="ChEBI" id="CHEBI:66914"/>
        <dbReference type="EC" id="2.4.1.241"/>
    </reaction>
</comment>
<dbReference type="GO" id="GO:0046481">
    <property type="term" value="F:digalactosyldiacylglycerol synthase activity"/>
    <property type="evidence" value="ECO:0007669"/>
    <property type="project" value="UniProtKB-EC"/>
</dbReference>
<keyword evidence="3" id="KW-0934">Plastid</keyword>
<dbReference type="AlphaFoldDB" id="A0AA38FJQ2"/>
<dbReference type="SUPFAM" id="SSF53756">
    <property type="entry name" value="UDP-Glycosyltransferase/glycogen phosphorylase"/>
    <property type="match status" value="1"/>
</dbReference>
<proteinExistence type="inferred from homology"/>
<keyword evidence="13" id="KW-1185">Reference proteome</keyword>
<organism evidence="12 13">
    <name type="scientific">Taxus chinensis</name>
    <name type="common">Chinese yew</name>
    <name type="synonym">Taxus wallichiana var. chinensis</name>
    <dbReference type="NCBI Taxonomy" id="29808"/>
    <lineage>
        <taxon>Eukaryota</taxon>
        <taxon>Viridiplantae</taxon>
        <taxon>Streptophyta</taxon>
        <taxon>Embryophyta</taxon>
        <taxon>Tracheophyta</taxon>
        <taxon>Spermatophyta</taxon>
        <taxon>Pinopsida</taxon>
        <taxon>Pinidae</taxon>
        <taxon>Conifers II</taxon>
        <taxon>Cupressales</taxon>
        <taxon>Taxaceae</taxon>
        <taxon>Taxus</taxon>
    </lineage>
</organism>
<dbReference type="Proteomes" id="UP000824469">
    <property type="component" value="Unassembled WGS sequence"/>
</dbReference>
<keyword evidence="7" id="KW-0472">Membrane</keyword>
<evidence type="ECO:0000256" key="2">
    <source>
        <dbReference type="ARBA" id="ARBA00022528"/>
    </source>
</evidence>
<evidence type="ECO:0000256" key="7">
    <source>
        <dbReference type="ARBA" id="ARBA00023136"/>
    </source>
</evidence>
<evidence type="ECO:0000256" key="4">
    <source>
        <dbReference type="ARBA" id="ARBA00022676"/>
    </source>
</evidence>
<reference evidence="12 13" key="1">
    <citation type="journal article" date="2021" name="Nat. Plants">
        <title>The Taxus genome provides insights into paclitaxel biosynthesis.</title>
        <authorList>
            <person name="Xiong X."/>
            <person name="Gou J."/>
            <person name="Liao Q."/>
            <person name="Li Y."/>
            <person name="Zhou Q."/>
            <person name="Bi G."/>
            <person name="Li C."/>
            <person name="Du R."/>
            <person name="Wang X."/>
            <person name="Sun T."/>
            <person name="Guo L."/>
            <person name="Liang H."/>
            <person name="Lu P."/>
            <person name="Wu Y."/>
            <person name="Zhang Z."/>
            <person name="Ro D.K."/>
            <person name="Shang Y."/>
            <person name="Huang S."/>
            <person name="Yan J."/>
        </authorList>
    </citation>
    <scope>NUCLEOTIDE SEQUENCE [LARGE SCALE GENOMIC DNA]</scope>
    <source>
        <strain evidence="12">Ta-2019</strain>
    </source>
</reference>
<sequence>VIRLSSATQKLPNSIVCNVHGVNPKCLEIGQKKATERGLEVFPKGAYYIGKMVWGKGYGELLDLLAMHKKDLDGLQVDVFGNGEDSKEVRETSHKLGLAINFNPGIDHADESLHSYKVFINPSTTDVVCTTTAEALAMGKIVICADHPSNDFFKSFPNCLIYKDSQEFVEKVKQAISSEPLPLTSDQQHALSWEAATDRFISCSELDHFPDRNGVSLHVVSSRGKGTMSLSRSMTKLKRCIDDGFAFTHYLVSGIEVARLASGAIPGTIHPDKEQCRDLGIPPAYVQRPMYGW</sequence>
<dbReference type="EC" id="2.4.1.241" evidence="9"/>
<dbReference type="GO" id="GO:0009707">
    <property type="term" value="C:chloroplast outer membrane"/>
    <property type="evidence" value="ECO:0007669"/>
    <property type="project" value="UniProtKB-SubCell"/>
</dbReference>
<dbReference type="OMA" id="FAFTHYL"/>
<evidence type="ECO:0000313" key="12">
    <source>
        <dbReference type="EMBL" id="KAH9305176.1"/>
    </source>
</evidence>
<keyword evidence="4" id="KW-0328">Glycosyltransferase</keyword>
<dbReference type="PANTHER" id="PTHR46132">
    <property type="entry name" value="DIGALACTOSYLDIACYLGLYCEROL SYNTHASE 2, CHLOROPLASTIC"/>
    <property type="match status" value="1"/>
</dbReference>
<dbReference type="FunFam" id="3.40.50.2000:FF:000067">
    <property type="entry name" value="Digalactosyldiacylglycerol synthase 1, chloroplastic"/>
    <property type="match status" value="1"/>
</dbReference>
<evidence type="ECO:0000256" key="6">
    <source>
        <dbReference type="ARBA" id="ARBA00022805"/>
    </source>
</evidence>
<evidence type="ECO:0000259" key="11">
    <source>
        <dbReference type="Pfam" id="PF00534"/>
    </source>
</evidence>
<keyword evidence="6" id="KW-1002">Plastid outer membrane</keyword>
<evidence type="ECO:0000256" key="9">
    <source>
        <dbReference type="ARBA" id="ARBA00024055"/>
    </source>
</evidence>
<dbReference type="InterPro" id="IPR001296">
    <property type="entry name" value="Glyco_trans_1"/>
</dbReference>
<dbReference type="GO" id="GO:0019375">
    <property type="term" value="P:galactolipid biosynthetic process"/>
    <property type="evidence" value="ECO:0007669"/>
    <property type="project" value="TreeGrafter"/>
</dbReference>
<comment type="subcellular location">
    <subcellularLocation>
        <location evidence="8">Plastid</location>
        <location evidence="8">Chloroplast outer membrane</location>
    </subcellularLocation>
</comment>